<dbReference type="InterPro" id="IPR018326">
    <property type="entry name" value="Rad4_beta-hairpin_dom1"/>
</dbReference>
<gene>
    <name evidence="10" type="ORF">AYL99_11164</name>
</gene>
<dbReference type="InterPro" id="IPR036985">
    <property type="entry name" value="Transglutaminase-like_sf"/>
</dbReference>
<dbReference type="GO" id="GO:0003697">
    <property type="term" value="F:single-stranded DNA binding"/>
    <property type="evidence" value="ECO:0007669"/>
    <property type="project" value="TreeGrafter"/>
</dbReference>
<feature type="compositionally biased region" description="Polar residues" evidence="6">
    <location>
        <begin position="1000"/>
        <end position="1013"/>
    </location>
</feature>
<feature type="region of interest" description="Disordered" evidence="6">
    <location>
        <begin position="920"/>
        <end position="1089"/>
    </location>
</feature>
<feature type="compositionally biased region" description="Acidic residues" evidence="6">
    <location>
        <begin position="876"/>
        <end position="894"/>
    </location>
</feature>
<evidence type="ECO:0000256" key="1">
    <source>
        <dbReference type="ARBA" id="ARBA00004123"/>
    </source>
</evidence>
<dbReference type="GeneID" id="30015332"/>
<dbReference type="Pfam" id="PF03835">
    <property type="entry name" value="Rad4"/>
    <property type="match status" value="1"/>
</dbReference>
<evidence type="ECO:0000259" key="9">
    <source>
        <dbReference type="SMART" id="SM01032"/>
    </source>
</evidence>
<proteinExistence type="inferred from homology"/>
<keyword evidence="3" id="KW-0227">DNA damage</keyword>
<evidence type="ECO:0000256" key="4">
    <source>
        <dbReference type="ARBA" id="ARBA00023204"/>
    </source>
</evidence>
<feature type="region of interest" description="Disordered" evidence="6">
    <location>
        <begin position="823"/>
        <end position="899"/>
    </location>
</feature>
<dbReference type="STRING" id="1367422.A0A178Z5H7"/>
<comment type="similarity">
    <text evidence="2">Belongs to the XPC family.</text>
</comment>
<feature type="compositionally biased region" description="Basic and acidic residues" evidence="6">
    <location>
        <begin position="823"/>
        <end position="832"/>
    </location>
</feature>
<keyword evidence="5" id="KW-0539">Nucleus</keyword>
<name>A0A178Z5H7_9EURO</name>
<evidence type="ECO:0000259" key="8">
    <source>
        <dbReference type="SMART" id="SM01031"/>
    </source>
</evidence>
<keyword evidence="11" id="KW-1185">Reference proteome</keyword>
<dbReference type="Pfam" id="PF10404">
    <property type="entry name" value="BHD_2"/>
    <property type="match status" value="1"/>
</dbReference>
<dbReference type="SMART" id="SM01031">
    <property type="entry name" value="BHD_2"/>
    <property type="match status" value="1"/>
</dbReference>
<dbReference type="GO" id="GO:0006289">
    <property type="term" value="P:nucleotide-excision repair"/>
    <property type="evidence" value="ECO:0007669"/>
    <property type="project" value="InterPro"/>
</dbReference>
<evidence type="ECO:0000256" key="3">
    <source>
        <dbReference type="ARBA" id="ARBA00022763"/>
    </source>
</evidence>
<feature type="compositionally biased region" description="Acidic residues" evidence="6">
    <location>
        <begin position="736"/>
        <end position="746"/>
    </location>
</feature>
<dbReference type="AlphaFoldDB" id="A0A178Z5H7"/>
<dbReference type="GO" id="GO:0000111">
    <property type="term" value="C:nucleotide-excision repair factor 2 complex"/>
    <property type="evidence" value="ECO:0007669"/>
    <property type="project" value="TreeGrafter"/>
</dbReference>
<dbReference type="SMART" id="SM01032">
    <property type="entry name" value="BHD_3"/>
    <property type="match status" value="1"/>
</dbReference>
<keyword evidence="4" id="KW-0234">DNA repair</keyword>
<feature type="compositionally biased region" description="Low complexity" evidence="6">
    <location>
        <begin position="934"/>
        <end position="956"/>
    </location>
</feature>
<feature type="domain" description="Rad4 beta-hairpin" evidence="8">
    <location>
        <begin position="540"/>
        <end position="603"/>
    </location>
</feature>
<evidence type="ECO:0000313" key="10">
    <source>
        <dbReference type="EMBL" id="OAP54716.1"/>
    </source>
</evidence>
<dbReference type="GO" id="GO:0005737">
    <property type="term" value="C:cytoplasm"/>
    <property type="evidence" value="ECO:0007669"/>
    <property type="project" value="TreeGrafter"/>
</dbReference>
<protein>
    <recommendedName>
        <fullName evidence="12">Rad4 beta-hairpin domain-containing protein</fullName>
    </recommendedName>
</protein>
<dbReference type="InterPro" id="IPR004583">
    <property type="entry name" value="DNA_repair_Rad4"/>
</dbReference>
<dbReference type="Gene3D" id="3.30.70.2460">
    <property type="entry name" value="Rad4, beta-hairpin domain BHD3"/>
    <property type="match status" value="1"/>
</dbReference>
<feature type="region of interest" description="Disordered" evidence="6">
    <location>
        <begin position="1"/>
        <end position="67"/>
    </location>
</feature>
<organism evidence="10 11">
    <name type="scientific">Fonsecaea erecta</name>
    <dbReference type="NCBI Taxonomy" id="1367422"/>
    <lineage>
        <taxon>Eukaryota</taxon>
        <taxon>Fungi</taxon>
        <taxon>Dikarya</taxon>
        <taxon>Ascomycota</taxon>
        <taxon>Pezizomycotina</taxon>
        <taxon>Eurotiomycetes</taxon>
        <taxon>Chaetothyriomycetidae</taxon>
        <taxon>Chaetothyriales</taxon>
        <taxon>Herpotrichiellaceae</taxon>
        <taxon>Fonsecaea</taxon>
    </lineage>
</organism>
<dbReference type="GO" id="GO:0006298">
    <property type="term" value="P:mismatch repair"/>
    <property type="evidence" value="ECO:0007669"/>
    <property type="project" value="TreeGrafter"/>
</dbReference>
<evidence type="ECO:0000313" key="11">
    <source>
        <dbReference type="Proteomes" id="UP000078343"/>
    </source>
</evidence>
<comment type="caution">
    <text evidence="10">The sequence shown here is derived from an EMBL/GenBank/DDBJ whole genome shotgun (WGS) entry which is preliminary data.</text>
</comment>
<evidence type="ECO:0000256" key="5">
    <source>
        <dbReference type="ARBA" id="ARBA00023242"/>
    </source>
</evidence>
<evidence type="ECO:0000256" key="6">
    <source>
        <dbReference type="SAM" id="MobiDB-lite"/>
    </source>
</evidence>
<dbReference type="InterPro" id="IPR042488">
    <property type="entry name" value="Rad4_BHD3_sf"/>
</dbReference>
<sequence>MPRRKGQPTARATRTTRRSARQRKEPQDDIPEIYGDMLAEAIAEEQASASNSRASKRRKMSEEPSTKIELDFDLFGSAANVHDGEETASADDAPPKLQPVVFDDFEISDESDAEFEDVDLEPATNDVAEGRPLEQKTLELDLSKTSTPRRAIQRRMPVSLAERKLRLDVHKAHLVLLLAHLKCRNRWCNSEFVHSILKPLVSRKLISLLHVDESKPQFQRSHSFTKGIEEVCALWRQQWKITARGMKRAHWREDVDAVKESEDAEDLIDFDDFKAAAISRSGSRDLGAQLFCALLRSVAVDARLVCSLQVLPFSGIAKGQTPEKPKPQYIYAPAQDYGSASHDGRVNMRPAGAPDPKRKRIVESPFPIFWVEVFSPSVQTWIPLDPLVRNTINKPKTGFEPPASDQLNSMIYVVAFEDDESARDVTRRYTQWYNAKTRKQRVESTKGGEKWWEVTMSVFEKPFSETRDEIEDATLLKRAESEPMPKNIQDFRGHPVYVLERHLRLNEVIHPRHEVGKVSTGPLKSAKLESVFRRRDVHVCRTADAWYRRGRDVNQGEQPLKRVVPKRQRNQDVAMAEDLENEDEASEGMALYAEYQTSVYEPPPVVDEKIPRNAYGNLDVYVPSMIPAGAVHIRHPLASAAARVLGIDYAEAVTGFQFKGRQGTAVIDGVVVSMNMTNAMINVIEGLESQASEEIQEARTKIILAMWKKWLTALRVHEHVHRHYGNQKHGTGDKGNDDDDDDDAEEDTMHRDEEGGGGFMLDQAELDQSEENANSVPLTTPNLKPLGQLLPAEVVHQDVIVIRSPNKLKQLPLSDLLRSHDRVTEETPHETSDAGGGFISEDGMVDQSPPHREGHEHAPSVRQNLANDEGGGFIPDEAEDDQGGGFLPEDEDGDGEPHARFITAHDGWITNTEDTMGMLSSETEHASTKERLDSTSASAGAGAGSGAENATAAGAGDSSAKPRSISTAGGRGLSRSGKEDPATSTTRSRHIPDTDMVAPSDQSPSRPMNNTATLEPDHPFSGSGQTTTTDQGDGGDETGDRFEAAHGPELQRSESGTTPASVAGSLLSHDPEDDDAEPEWLLSSLGEID</sequence>
<feature type="compositionally biased region" description="Basic and acidic residues" evidence="6">
    <location>
        <begin position="922"/>
        <end position="933"/>
    </location>
</feature>
<dbReference type="InterPro" id="IPR018327">
    <property type="entry name" value="BHD_2"/>
</dbReference>
<dbReference type="Gene3D" id="3.30.60.290">
    <property type="entry name" value="Rad4, beta-hairpin domain BHD2"/>
    <property type="match status" value="1"/>
</dbReference>
<feature type="compositionally biased region" description="Basic and acidic residues" evidence="6">
    <location>
        <begin position="849"/>
        <end position="859"/>
    </location>
</feature>
<dbReference type="GO" id="GO:0071942">
    <property type="term" value="C:XPC complex"/>
    <property type="evidence" value="ECO:0007669"/>
    <property type="project" value="TreeGrafter"/>
</dbReference>
<dbReference type="Gene3D" id="2.20.20.110">
    <property type="entry name" value="Rad4, beta-hairpin domain BHD1"/>
    <property type="match status" value="1"/>
</dbReference>
<dbReference type="GO" id="GO:0003684">
    <property type="term" value="F:damaged DNA binding"/>
    <property type="evidence" value="ECO:0007669"/>
    <property type="project" value="InterPro"/>
</dbReference>
<dbReference type="SMART" id="SM01030">
    <property type="entry name" value="BHD_1"/>
    <property type="match status" value="1"/>
</dbReference>
<feature type="domain" description="Rad4 beta-hairpin" evidence="9">
    <location>
        <begin position="610"/>
        <end position="684"/>
    </location>
</feature>
<feature type="domain" description="Rad4 beta-hairpin" evidence="7">
    <location>
        <begin position="480"/>
        <end position="538"/>
    </location>
</feature>
<dbReference type="InterPro" id="IPR038765">
    <property type="entry name" value="Papain-like_cys_pep_sf"/>
</dbReference>
<dbReference type="Gene3D" id="3.90.260.10">
    <property type="entry name" value="Transglutaminase-like"/>
    <property type="match status" value="1"/>
</dbReference>
<dbReference type="InterPro" id="IPR018328">
    <property type="entry name" value="Rad4_beta-hairpin_dom3"/>
</dbReference>
<dbReference type="Pfam" id="PF10403">
    <property type="entry name" value="BHD_1"/>
    <property type="match status" value="1"/>
</dbReference>
<dbReference type="EMBL" id="LVYI01000013">
    <property type="protein sequence ID" value="OAP54716.1"/>
    <property type="molecule type" value="Genomic_DNA"/>
</dbReference>
<dbReference type="SUPFAM" id="SSF54001">
    <property type="entry name" value="Cysteine proteinases"/>
    <property type="match status" value="1"/>
</dbReference>
<dbReference type="PANTHER" id="PTHR12135">
    <property type="entry name" value="DNA REPAIR PROTEIN XP-C / RAD4"/>
    <property type="match status" value="1"/>
</dbReference>
<dbReference type="RefSeq" id="XP_018688083.1">
    <property type="nucleotide sequence ID" value="XM_018842670.1"/>
</dbReference>
<evidence type="ECO:0000259" key="7">
    <source>
        <dbReference type="SMART" id="SM01030"/>
    </source>
</evidence>
<feature type="region of interest" description="Disordered" evidence="6">
    <location>
        <begin position="723"/>
        <end position="759"/>
    </location>
</feature>
<accession>A0A178Z5H7</accession>
<dbReference type="PANTHER" id="PTHR12135:SF0">
    <property type="entry name" value="DNA REPAIR PROTEIN COMPLEMENTING XP-C CELLS"/>
    <property type="match status" value="1"/>
</dbReference>
<dbReference type="Proteomes" id="UP000078343">
    <property type="component" value="Unassembled WGS sequence"/>
</dbReference>
<dbReference type="OrthoDB" id="300780at2759"/>
<feature type="compositionally biased region" description="Basic and acidic residues" evidence="6">
    <location>
        <begin position="1038"/>
        <end position="1052"/>
    </location>
</feature>
<feature type="compositionally biased region" description="Low complexity" evidence="6">
    <location>
        <begin position="39"/>
        <end position="53"/>
    </location>
</feature>
<reference evidence="10 11" key="1">
    <citation type="submission" date="2016-04" db="EMBL/GenBank/DDBJ databases">
        <title>Draft genome of Fonsecaea erecta CBS 125763.</title>
        <authorList>
            <person name="Weiss V.A."/>
            <person name="Vicente V.A."/>
            <person name="Raittz R.T."/>
            <person name="Moreno L.F."/>
            <person name="De Souza E.M."/>
            <person name="Pedrosa F.O."/>
            <person name="Steffens M.B."/>
            <person name="Faoro H."/>
            <person name="Tadra-Sfeir M.Z."/>
            <person name="Najafzadeh M.J."/>
            <person name="Felipe M.S."/>
            <person name="Teixeira M."/>
            <person name="Sun J."/>
            <person name="Xi L."/>
            <person name="Gomes R."/>
            <person name="De Azevedo C.M."/>
            <person name="Salgado C.G."/>
            <person name="Da Silva M.B."/>
            <person name="Nascimento M.F."/>
            <person name="Queiroz-Telles F."/>
            <person name="Attili D.S."/>
            <person name="Gorbushina A."/>
        </authorList>
    </citation>
    <scope>NUCLEOTIDE SEQUENCE [LARGE SCALE GENOMIC DNA]</scope>
    <source>
        <strain evidence="10 11">CBS 125763</strain>
    </source>
</reference>
<evidence type="ECO:0000256" key="2">
    <source>
        <dbReference type="ARBA" id="ARBA00009525"/>
    </source>
</evidence>
<dbReference type="Pfam" id="PF10405">
    <property type="entry name" value="BHD_3"/>
    <property type="match status" value="1"/>
</dbReference>
<evidence type="ECO:0008006" key="12">
    <source>
        <dbReference type="Google" id="ProtNLM"/>
    </source>
</evidence>
<dbReference type="InterPro" id="IPR018325">
    <property type="entry name" value="Rad4/PNGase_transGLS-fold"/>
</dbReference>
<comment type="subcellular location">
    <subcellularLocation>
        <location evidence="1">Nucleus</location>
    </subcellularLocation>
</comment>